<evidence type="ECO:0000256" key="7">
    <source>
        <dbReference type="ARBA" id="ARBA00022741"/>
    </source>
</evidence>
<keyword evidence="7" id="KW-0547">Nucleotide-binding</keyword>
<accession>A0A9W4W260</accession>
<dbReference type="CDD" id="cd12914">
    <property type="entry name" value="PDC1_DGC_like"/>
    <property type="match status" value="1"/>
</dbReference>
<feature type="transmembrane region" description="Helical" evidence="14">
    <location>
        <begin position="326"/>
        <end position="348"/>
    </location>
</feature>
<dbReference type="InterPro" id="IPR011006">
    <property type="entry name" value="CheY-like_superfamily"/>
</dbReference>
<keyword evidence="11" id="KW-0902">Two-component regulatory system</keyword>
<evidence type="ECO:0000259" key="16">
    <source>
        <dbReference type="PROSITE" id="PS50110"/>
    </source>
</evidence>
<dbReference type="SUPFAM" id="SSF55874">
    <property type="entry name" value="ATPase domain of HSP90 chaperone/DNA topoisomerase II/histidine kinase"/>
    <property type="match status" value="1"/>
</dbReference>
<dbReference type="Gene3D" id="3.30.565.10">
    <property type="entry name" value="Histidine kinase-like ATPase, C-terminal domain"/>
    <property type="match status" value="1"/>
</dbReference>
<evidence type="ECO:0000256" key="4">
    <source>
        <dbReference type="ARBA" id="ARBA00022553"/>
    </source>
</evidence>
<dbReference type="SMART" id="SM00388">
    <property type="entry name" value="HisKA"/>
    <property type="match status" value="1"/>
</dbReference>
<evidence type="ECO:0000256" key="14">
    <source>
        <dbReference type="SAM" id="Phobius"/>
    </source>
</evidence>
<dbReference type="SUPFAM" id="SSF47384">
    <property type="entry name" value="Homodimeric domain of signal transducing histidine kinase"/>
    <property type="match status" value="1"/>
</dbReference>
<sequence length="797" mass="89500">MRLKSRLISVFLFCSLLPLLFVFALTINHTSSQAKQLSVKAIQAQVQNGAMVFDRYFSQRKAELAVMASDLRVQSMQFSQMQDYLAAHKARSNGVYEKFIIGELDGSFYNTEGGNPAQELRRTFDDNDPNSPRKNIMQRDYWQTTVANNTEQKPLIYVSEPMISYTTGVKQMVISSSIINQQNKLVGLLAGSIPWREIDRLSHVVKQQIEDSFTDQARVMIISASGAYIYHWDESKVIHLESKNGEFVINDLGEREAKKQYISQHENPALKAIGIRMLAGHNGYEILPKGVGGQMEHVFFAPINAAGYSIAMVLPDDVMFAQVQALYGQLWLIFVVVLLVVLLIALWLSAKLYTPIKELTRAAQQLSSGQYDYPLGFYNNDEIGDLTRAFNHMRKELQQREHTLEKRVLARTQKLKSAQELAQQALRVKSQFLANMSHEIRTPMNGILGTLELLKDSDELNKEQTQLLRVCTQSGHHLLGVINSILDLSKLEEGQACAQYSDFSFTELVNDIKNMLTPLADEKHLDLQMSVAANVPSMLVSDSTRLRQVLINVLGNAIKFTQHGSVFLAFEYQLNNKQENELQITISDTGIGIAEDDLKQIFEPFRQAQGSATSQFEGTGLGLSLCKELLTLLGGAIDIESEVGKGTRVFITVPVKESNKEKAQNEKHDTRLPNELSGHVLLAEDNDINIMVVTAMLVKLGLEVSTAKDGMLALELLEKGEFDVVLMDVYMPNLNGLETAKRIRQKNQFRHLPIIACSANIFEEDKSACFNAGMDDFISKPINKEKLKEVLARWLPC</sequence>
<evidence type="ECO:0000313" key="18">
    <source>
        <dbReference type="EMBL" id="CAH9063949.1"/>
    </source>
</evidence>
<organism evidence="18 19">
    <name type="scientific">Pseudoalteromonas holothuriae</name>
    <dbReference type="NCBI Taxonomy" id="2963714"/>
    <lineage>
        <taxon>Bacteria</taxon>
        <taxon>Pseudomonadati</taxon>
        <taxon>Pseudomonadota</taxon>
        <taxon>Gammaproteobacteria</taxon>
        <taxon>Alteromonadales</taxon>
        <taxon>Pseudoalteromonadaceae</taxon>
        <taxon>Pseudoalteromonas</taxon>
    </lineage>
</organism>
<evidence type="ECO:0000256" key="12">
    <source>
        <dbReference type="ARBA" id="ARBA00023136"/>
    </source>
</evidence>
<dbReference type="Gene3D" id="6.10.340.10">
    <property type="match status" value="1"/>
</dbReference>
<feature type="domain" description="Histidine kinase" evidence="15">
    <location>
        <begin position="435"/>
        <end position="657"/>
    </location>
</feature>
<dbReference type="Gene3D" id="3.30.450.20">
    <property type="entry name" value="PAS domain"/>
    <property type="match status" value="1"/>
</dbReference>
<evidence type="ECO:0000313" key="19">
    <source>
        <dbReference type="Proteomes" id="UP001152467"/>
    </source>
</evidence>
<dbReference type="Pfam" id="PF00672">
    <property type="entry name" value="HAMP"/>
    <property type="match status" value="1"/>
</dbReference>
<evidence type="ECO:0000256" key="6">
    <source>
        <dbReference type="ARBA" id="ARBA00022692"/>
    </source>
</evidence>
<dbReference type="InterPro" id="IPR036097">
    <property type="entry name" value="HisK_dim/P_sf"/>
</dbReference>
<comment type="subcellular location">
    <subcellularLocation>
        <location evidence="2">Membrane</location>
    </subcellularLocation>
</comment>
<dbReference type="Proteomes" id="UP001152467">
    <property type="component" value="Unassembled WGS sequence"/>
</dbReference>
<dbReference type="InterPro" id="IPR004358">
    <property type="entry name" value="Sig_transdc_His_kin-like_C"/>
</dbReference>
<dbReference type="InterPro" id="IPR003661">
    <property type="entry name" value="HisK_dim/P_dom"/>
</dbReference>
<keyword evidence="8 18" id="KW-0418">Kinase</keyword>
<dbReference type="EMBL" id="CAMAPC010000016">
    <property type="protein sequence ID" value="CAH9063949.1"/>
    <property type="molecule type" value="Genomic_DNA"/>
</dbReference>
<evidence type="ECO:0000259" key="17">
    <source>
        <dbReference type="PROSITE" id="PS50885"/>
    </source>
</evidence>
<dbReference type="CDD" id="cd17546">
    <property type="entry name" value="REC_hyHK_CKI1_RcsC-like"/>
    <property type="match status" value="1"/>
</dbReference>
<evidence type="ECO:0000256" key="1">
    <source>
        <dbReference type="ARBA" id="ARBA00000085"/>
    </source>
</evidence>
<dbReference type="CDD" id="cd00082">
    <property type="entry name" value="HisKA"/>
    <property type="match status" value="1"/>
</dbReference>
<keyword evidence="6 14" id="KW-0812">Transmembrane</keyword>
<evidence type="ECO:0000256" key="13">
    <source>
        <dbReference type="PROSITE-ProRule" id="PRU00169"/>
    </source>
</evidence>
<dbReference type="GO" id="GO:0005524">
    <property type="term" value="F:ATP binding"/>
    <property type="evidence" value="ECO:0007669"/>
    <property type="project" value="UniProtKB-KW"/>
</dbReference>
<dbReference type="PROSITE" id="PS50885">
    <property type="entry name" value="HAMP"/>
    <property type="match status" value="1"/>
</dbReference>
<dbReference type="RefSeq" id="WP_261626852.1">
    <property type="nucleotide sequence ID" value="NZ_CAMAPC010000016.1"/>
</dbReference>
<evidence type="ECO:0000256" key="9">
    <source>
        <dbReference type="ARBA" id="ARBA00022840"/>
    </source>
</evidence>
<protein>
    <recommendedName>
        <fullName evidence="3">histidine kinase</fullName>
        <ecNumber evidence="3">2.7.13.3</ecNumber>
    </recommendedName>
</protein>
<dbReference type="Pfam" id="PF02518">
    <property type="entry name" value="HATPase_c"/>
    <property type="match status" value="1"/>
</dbReference>
<dbReference type="Pfam" id="PF00512">
    <property type="entry name" value="HisKA"/>
    <property type="match status" value="1"/>
</dbReference>
<dbReference type="GO" id="GO:0000155">
    <property type="term" value="F:phosphorelay sensor kinase activity"/>
    <property type="evidence" value="ECO:0007669"/>
    <property type="project" value="InterPro"/>
</dbReference>
<dbReference type="EC" id="2.7.13.3" evidence="3"/>
<dbReference type="PRINTS" id="PR00344">
    <property type="entry name" value="BCTRLSENSOR"/>
</dbReference>
<dbReference type="PROSITE" id="PS50110">
    <property type="entry name" value="RESPONSE_REGULATORY"/>
    <property type="match status" value="1"/>
</dbReference>
<comment type="caution">
    <text evidence="18">The sequence shown here is derived from an EMBL/GenBank/DDBJ whole genome shotgun (WGS) entry which is preliminary data.</text>
</comment>
<evidence type="ECO:0000256" key="3">
    <source>
        <dbReference type="ARBA" id="ARBA00012438"/>
    </source>
</evidence>
<proteinExistence type="predicted"/>
<dbReference type="AlphaFoldDB" id="A0A9W4W260"/>
<gene>
    <name evidence="18" type="primary">rcsC_29</name>
    <name evidence="18" type="ORF">PSECIP111854_03326</name>
</gene>
<dbReference type="PANTHER" id="PTHR45339">
    <property type="entry name" value="HYBRID SIGNAL TRANSDUCTION HISTIDINE KINASE J"/>
    <property type="match status" value="1"/>
</dbReference>
<dbReference type="CDD" id="cd06225">
    <property type="entry name" value="HAMP"/>
    <property type="match status" value="1"/>
</dbReference>
<feature type="domain" description="Response regulatory" evidence="16">
    <location>
        <begin position="679"/>
        <end position="795"/>
    </location>
</feature>
<dbReference type="SMART" id="SM00387">
    <property type="entry name" value="HATPase_c"/>
    <property type="match status" value="1"/>
</dbReference>
<dbReference type="SUPFAM" id="SSF52172">
    <property type="entry name" value="CheY-like"/>
    <property type="match status" value="1"/>
</dbReference>
<keyword evidence="12 14" id="KW-0472">Membrane</keyword>
<dbReference type="Pfam" id="PF00072">
    <property type="entry name" value="Response_reg"/>
    <property type="match status" value="1"/>
</dbReference>
<evidence type="ECO:0000256" key="5">
    <source>
        <dbReference type="ARBA" id="ARBA00022679"/>
    </source>
</evidence>
<keyword evidence="5 18" id="KW-0808">Transferase</keyword>
<evidence type="ECO:0000256" key="11">
    <source>
        <dbReference type="ARBA" id="ARBA00023012"/>
    </source>
</evidence>
<comment type="catalytic activity">
    <reaction evidence="1">
        <text>ATP + protein L-histidine = ADP + protein N-phospho-L-histidine.</text>
        <dbReference type="EC" id="2.7.13.3"/>
    </reaction>
</comment>
<evidence type="ECO:0000256" key="8">
    <source>
        <dbReference type="ARBA" id="ARBA00022777"/>
    </source>
</evidence>
<dbReference type="FunFam" id="1.10.287.130:FF:000004">
    <property type="entry name" value="Ethylene receptor 1"/>
    <property type="match status" value="1"/>
</dbReference>
<keyword evidence="4 13" id="KW-0597">Phosphoprotein</keyword>
<feature type="domain" description="HAMP" evidence="17">
    <location>
        <begin position="354"/>
        <end position="402"/>
    </location>
</feature>
<dbReference type="Gene3D" id="1.10.287.130">
    <property type="match status" value="1"/>
</dbReference>
<feature type="modified residue" description="4-aspartylphosphate" evidence="13">
    <location>
        <position position="728"/>
    </location>
</feature>
<keyword evidence="10 14" id="KW-1133">Transmembrane helix</keyword>
<evidence type="ECO:0000259" key="15">
    <source>
        <dbReference type="PROSITE" id="PS50109"/>
    </source>
</evidence>
<keyword evidence="19" id="KW-1185">Reference proteome</keyword>
<dbReference type="InterPro" id="IPR036890">
    <property type="entry name" value="HATPase_C_sf"/>
</dbReference>
<name>A0A9W4W260_9GAMM</name>
<dbReference type="SMART" id="SM00304">
    <property type="entry name" value="HAMP"/>
    <property type="match status" value="1"/>
</dbReference>
<dbReference type="PANTHER" id="PTHR45339:SF1">
    <property type="entry name" value="HYBRID SIGNAL TRANSDUCTION HISTIDINE KINASE J"/>
    <property type="match status" value="1"/>
</dbReference>
<dbReference type="InterPro" id="IPR003594">
    <property type="entry name" value="HATPase_dom"/>
</dbReference>
<evidence type="ECO:0000256" key="2">
    <source>
        <dbReference type="ARBA" id="ARBA00004370"/>
    </source>
</evidence>
<dbReference type="InterPro" id="IPR005467">
    <property type="entry name" value="His_kinase_dom"/>
</dbReference>
<dbReference type="GO" id="GO:0016020">
    <property type="term" value="C:membrane"/>
    <property type="evidence" value="ECO:0007669"/>
    <property type="project" value="UniProtKB-SubCell"/>
</dbReference>
<dbReference type="PROSITE" id="PS50109">
    <property type="entry name" value="HIS_KIN"/>
    <property type="match status" value="1"/>
</dbReference>
<dbReference type="FunFam" id="3.30.565.10:FF:000010">
    <property type="entry name" value="Sensor histidine kinase RcsC"/>
    <property type="match status" value="1"/>
</dbReference>
<dbReference type="InterPro" id="IPR001789">
    <property type="entry name" value="Sig_transdc_resp-reg_receiver"/>
</dbReference>
<dbReference type="InterPro" id="IPR003660">
    <property type="entry name" value="HAMP_dom"/>
</dbReference>
<evidence type="ECO:0000256" key="10">
    <source>
        <dbReference type="ARBA" id="ARBA00022989"/>
    </source>
</evidence>
<dbReference type="Gene3D" id="3.40.50.2300">
    <property type="match status" value="1"/>
</dbReference>
<dbReference type="CDD" id="cd16922">
    <property type="entry name" value="HATPase_EvgS-ArcB-TorS-like"/>
    <property type="match status" value="1"/>
</dbReference>
<keyword evidence="9" id="KW-0067">ATP-binding</keyword>
<dbReference type="SUPFAM" id="SSF158472">
    <property type="entry name" value="HAMP domain-like"/>
    <property type="match status" value="1"/>
</dbReference>
<reference evidence="18" key="1">
    <citation type="submission" date="2022-07" db="EMBL/GenBank/DDBJ databases">
        <authorList>
            <person name="Criscuolo A."/>
        </authorList>
    </citation>
    <scope>NUCLEOTIDE SEQUENCE</scope>
    <source>
        <strain evidence="18">CIP111854</strain>
    </source>
</reference>
<dbReference type="SMART" id="SM00448">
    <property type="entry name" value="REC"/>
    <property type="match status" value="1"/>
</dbReference>